<dbReference type="SMART" id="SM00220">
    <property type="entry name" value="S_TKc"/>
    <property type="match status" value="1"/>
</dbReference>
<dbReference type="PANTHER" id="PTHR44167">
    <property type="entry name" value="OVARIAN-SPECIFIC SERINE/THREONINE-PROTEIN KINASE LOK-RELATED"/>
    <property type="match status" value="1"/>
</dbReference>
<evidence type="ECO:0000313" key="4">
    <source>
        <dbReference type="EMBL" id="SBS97549.1"/>
    </source>
</evidence>
<dbReference type="AlphaFoldDB" id="A0A1A8X066"/>
<reference evidence="5 7" key="3">
    <citation type="submission" date="2016-06" db="EMBL/GenBank/DDBJ databases">
        <authorList>
            <consortium name="Pathogen Informatics"/>
        </authorList>
    </citation>
    <scope>NUCLEOTIDE SEQUENCE [LARGE SCALE GENOMIC DNA]</scope>
</reference>
<feature type="region of interest" description="Disordered" evidence="1">
    <location>
        <begin position="194"/>
        <end position="213"/>
    </location>
</feature>
<dbReference type="GeneID" id="39870251"/>
<keyword evidence="5" id="KW-0808">Transferase</keyword>
<dbReference type="VEuPathDB" id="PlasmoDB:PmUG01_12025900"/>
<evidence type="ECO:0000313" key="7">
    <source>
        <dbReference type="Proteomes" id="UP000219813"/>
    </source>
</evidence>
<name>A0A1A8X066_PLAMA</name>
<keyword evidence="2" id="KW-0472">Membrane</keyword>
<dbReference type="PROSITE" id="PS50011">
    <property type="entry name" value="PROTEIN_KINASE_DOM"/>
    <property type="match status" value="1"/>
</dbReference>
<dbReference type="PROSITE" id="PS00108">
    <property type="entry name" value="PROTEIN_KINASE_ST"/>
    <property type="match status" value="1"/>
</dbReference>
<dbReference type="GO" id="GO:0004674">
    <property type="term" value="F:protein serine/threonine kinase activity"/>
    <property type="evidence" value="ECO:0007669"/>
    <property type="project" value="UniProtKB-KW"/>
</dbReference>
<dbReference type="Proteomes" id="UP000078597">
    <property type="component" value="Unassembled WGS sequence"/>
</dbReference>
<keyword evidence="2" id="KW-0812">Transmembrane</keyword>
<protein>
    <submittedName>
        <fullName evidence="4">Serine/threonine protein kinase, putative</fullName>
        <ecNumber evidence="5">2.7.11.1</ecNumber>
    </submittedName>
</protein>
<keyword evidence="4" id="KW-0418">Kinase</keyword>
<feature type="domain" description="Protein kinase" evidence="3">
    <location>
        <begin position="476"/>
        <end position="924"/>
    </location>
</feature>
<evidence type="ECO:0000313" key="5">
    <source>
        <dbReference type="EMBL" id="SCO93666.1"/>
    </source>
</evidence>
<reference evidence="6" key="2">
    <citation type="submission" date="2016-05" db="EMBL/GenBank/DDBJ databases">
        <authorList>
            <person name="Naeem Raeece"/>
        </authorList>
    </citation>
    <scope>NUCLEOTIDE SEQUENCE [LARGE SCALE GENOMIC DNA]</scope>
</reference>
<keyword evidence="4" id="KW-0723">Serine/threonine-protein kinase</keyword>
<dbReference type="OMA" id="KLWWSIK"/>
<dbReference type="Proteomes" id="UP000219813">
    <property type="component" value="Chromosome 12"/>
</dbReference>
<dbReference type="Pfam" id="PF00069">
    <property type="entry name" value="Pkinase"/>
    <property type="match status" value="1"/>
</dbReference>
<gene>
    <name evidence="5" type="primary">PmUG01_12025900</name>
    <name evidence="4" type="ORF">PMALA_060540</name>
    <name evidence="5" type="ORF">PMUG01_12025900</name>
</gene>
<keyword evidence="2" id="KW-1133">Transmembrane helix</keyword>
<dbReference type="RefSeq" id="XP_028862948.1">
    <property type="nucleotide sequence ID" value="XM_029006461.1"/>
</dbReference>
<keyword evidence="7" id="KW-1185">Reference proteome</keyword>
<reference evidence="4" key="1">
    <citation type="submission" date="2016-05" db="EMBL/GenBank/DDBJ databases">
        <authorList>
            <person name="Lavstsen T."/>
            <person name="Jespersen J.S."/>
        </authorList>
    </citation>
    <scope>NUCLEOTIDE SEQUENCE [LARGE SCALE GENOMIC DNA]</scope>
</reference>
<feature type="transmembrane region" description="Helical" evidence="2">
    <location>
        <begin position="6"/>
        <end position="31"/>
    </location>
</feature>
<dbReference type="EC" id="2.7.11.1" evidence="5"/>
<dbReference type="GO" id="GO:0005524">
    <property type="term" value="F:ATP binding"/>
    <property type="evidence" value="ECO:0007669"/>
    <property type="project" value="InterPro"/>
</dbReference>
<accession>A0A1A8X066</accession>
<proteinExistence type="predicted"/>
<dbReference type="KEGG" id="pmal:PMUG01_12025900"/>
<sequence>MKFFSYIIYASILCNILTVTIVIYHSFLLLLDENFLYNFKYNAIYKKSIEFNTPNVFLLFSIKRYLTPALNNKAFCSFYDNSQRKKRRFYKSSFTAYLYSLFCKKKKAHVILKKFFVCIYNYYNIIANGIQLLTCLKKDTKKKIDAAYTSYFALANGIKKHSSDIREKAKQFNENIDKEEKRWDATNKREVSKWGTNEKEQYSKPNRKGHNDERNILFSFENKDILNGKNKTRSDVCGSGNLQQKSYSGCSTPILKDDKRNYYNFERSSLLNTKYYLTKKIKNIFRKTSLKSPNEVDVIYMPDTIVKKRELVNNLKCKNCIVNAEKYLYSLKIRSEHIDDDASKLLSEAKSTDVQVYYDYEHMLHAGNELYKGKEENEGKEAEKGKVEKEAVKGEEEVIAEIEAAVVATTAAETEAGGTSKKKAPSNVDFRPLHWFVGKYKMIDFTKRLFLTSSDKRKEKTMYLQIDRYYPKKINYSIKEKMGEGAYGEIWYAININKDFPFKDVVLKKILINKDEQTSELNAMREVYFGEKLKNYDNISRFIEYFKEYEIDENKEQHMYVWLAFANEGYSLSKHLFDTDTNNSGMLTPSKLWWSIKKQNIGMLVLKDLLRQILNGINIAHKKDITHRDIKMENIFVSSSTPFTVRIGDWGSAIEFSNDKFFYTPSENEETEGYQPPESLFGHMKNNFMRLPYYDMWGIGIVFLQFVLGTKNPLEVKNKRIEMKLKNLYSKYSTNILKEAIFLQSLSELCLTPWSNSSDHLILLHNKPSYSSIYNNNSIINKLKYYINNNLIKIKKHTSNIIYNIISNKYNSLISIPTSPLCSDWKCVHKYKAQFPSNEKYFPVDVVYGNVTKPLNKHGKDFFYNNSNNSNACNDEQFEKILMERDPSGVGLPNKNARNLLKSLLNFDYSTRITAEQALNHAWFTEN</sequence>
<evidence type="ECO:0000313" key="6">
    <source>
        <dbReference type="Proteomes" id="UP000078597"/>
    </source>
</evidence>
<dbReference type="Gene3D" id="1.10.510.10">
    <property type="entry name" value="Transferase(Phosphotransferase) domain 1"/>
    <property type="match status" value="2"/>
</dbReference>
<dbReference type="InterPro" id="IPR008271">
    <property type="entry name" value="Ser/Thr_kinase_AS"/>
</dbReference>
<dbReference type="GO" id="GO:0005634">
    <property type="term" value="C:nucleus"/>
    <property type="evidence" value="ECO:0007669"/>
    <property type="project" value="TreeGrafter"/>
</dbReference>
<dbReference type="GO" id="GO:0044773">
    <property type="term" value="P:mitotic DNA damage checkpoint signaling"/>
    <property type="evidence" value="ECO:0007669"/>
    <property type="project" value="TreeGrafter"/>
</dbReference>
<dbReference type="Gene3D" id="3.30.200.20">
    <property type="entry name" value="Phosphorylase Kinase, domain 1"/>
    <property type="match status" value="1"/>
</dbReference>
<dbReference type="PANTHER" id="PTHR44167:SF30">
    <property type="entry name" value="PHOSPHORYLASE KINASE"/>
    <property type="match status" value="1"/>
</dbReference>
<evidence type="ECO:0000256" key="1">
    <source>
        <dbReference type="SAM" id="MobiDB-lite"/>
    </source>
</evidence>
<dbReference type="SUPFAM" id="SSF56112">
    <property type="entry name" value="Protein kinase-like (PK-like)"/>
    <property type="match status" value="1"/>
</dbReference>
<organism evidence="4 6">
    <name type="scientific">Plasmodium malariae</name>
    <dbReference type="NCBI Taxonomy" id="5858"/>
    <lineage>
        <taxon>Eukaryota</taxon>
        <taxon>Sar</taxon>
        <taxon>Alveolata</taxon>
        <taxon>Apicomplexa</taxon>
        <taxon>Aconoidasida</taxon>
        <taxon>Haemosporida</taxon>
        <taxon>Plasmodiidae</taxon>
        <taxon>Plasmodium</taxon>
        <taxon>Plasmodium (Plasmodium)</taxon>
    </lineage>
</organism>
<dbReference type="EMBL" id="FLQW01004793">
    <property type="protein sequence ID" value="SBS97549.1"/>
    <property type="molecule type" value="Genomic_DNA"/>
</dbReference>
<evidence type="ECO:0000256" key="2">
    <source>
        <dbReference type="SAM" id="Phobius"/>
    </source>
</evidence>
<evidence type="ECO:0000259" key="3">
    <source>
        <dbReference type="PROSITE" id="PS50011"/>
    </source>
</evidence>
<dbReference type="EMBL" id="LT594633">
    <property type="protein sequence ID" value="SCO93666.1"/>
    <property type="molecule type" value="Genomic_DNA"/>
</dbReference>
<dbReference type="InterPro" id="IPR000719">
    <property type="entry name" value="Prot_kinase_dom"/>
</dbReference>
<dbReference type="InterPro" id="IPR011009">
    <property type="entry name" value="Kinase-like_dom_sf"/>
</dbReference>
<dbReference type="CDD" id="cd00180">
    <property type="entry name" value="PKc"/>
    <property type="match status" value="1"/>
</dbReference>
<dbReference type="OrthoDB" id="10264738at2759"/>